<dbReference type="Proteomes" id="UP000000600">
    <property type="component" value="Unassembled WGS sequence"/>
</dbReference>
<sequence>MQQKIIRLISIDFQILNRYLYQLKKLILFKITLTANAAIINYLQISQTFSLKYRLNEYFIELLRQSTILPVQQYRTQTPIRQQRSYSHFDQQPQSSMKKQQENFERENDLLREKVQQLKQQIASLEQNYQSNQEIDEQYIVALRIFQQLKIESEQLRLELSYIKQENNLFKSKLKQINY</sequence>
<evidence type="ECO:0000313" key="4">
    <source>
        <dbReference type="Proteomes" id="UP000000600"/>
    </source>
</evidence>
<keyword evidence="4" id="KW-1185">Reference proteome</keyword>
<feature type="region of interest" description="Disordered" evidence="1">
    <location>
        <begin position="80"/>
        <end position="103"/>
    </location>
</feature>
<accession>A0E023</accession>
<dbReference type="GeneID" id="5041810"/>
<evidence type="ECO:0000313" key="3">
    <source>
        <dbReference type="EMBL" id="CAK88640.1"/>
    </source>
</evidence>
<keyword evidence="2" id="KW-0472">Membrane</keyword>
<organism evidence="3 4">
    <name type="scientific">Paramecium tetraurelia</name>
    <dbReference type="NCBI Taxonomy" id="5888"/>
    <lineage>
        <taxon>Eukaryota</taxon>
        <taxon>Sar</taxon>
        <taxon>Alveolata</taxon>
        <taxon>Ciliophora</taxon>
        <taxon>Intramacronucleata</taxon>
        <taxon>Oligohymenophorea</taxon>
        <taxon>Peniculida</taxon>
        <taxon>Parameciidae</taxon>
        <taxon>Paramecium</taxon>
    </lineage>
</organism>
<keyword evidence="2" id="KW-0812">Transmembrane</keyword>
<reference evidence="3 4" key="1">
    <citation type="journal article" date="2006" name="Nature">
        <title>Global trends of whole-genome duplications revealed by the ciliate Paramecium tetraurelia.</title>
        <authorList>
            <consortium name="Genoscope"/>
            <person name="Aury J.-M."/>
            <person name="Jaillon O."/>
            <person name="Duret L."/>
            <person name="Noel B."/>
            <person name="Jubin C."/>
            <person name="Porcel B.M."/>
            <person name="Segurens B."/>
            <person name="Daubin V."/>
            <person name="Anthouard V."/>
            <person name="Aiach N."/>
            <person name="Arnaiz O."/>
            <person name="Billaut A."/>
            <person name="Beisson J."/>
            <person name="Blanc I."/>
            <person name="Bouhouche K."/>
            <person name="Camara F."/>
            <person name="Duharcourt S."/>
            <person name="Guigo R."/>
            <person name="Gogendeau D."/>
            <person name="Katinka M."/>
            <person name="Keller A.-M."/>
            <person name="Kissmehl R."/>
            <person name="Klotz C."/>
            <person name="Koll F."/>
            <person name="Le Moue A."/>
            <person name="Lepere C."/>
            <person name="Malinsky S."/>
            <person name="Nowacki M."/>
            <person name="Nowak J.K."/>
            <person name="Plattner H."/>
            <person name="Poulain J."/>
            <person name="Ruiz F."/>
            <person name="Serrano V."/>
            <person name="Zagulski M."/>
            <person name="Dessen P."/>
            <person name="Betermier M."/>
            <person name="Weissenbach J."/>
            <person name="Scarpelli C."/>
            <person name="Schachter V."/>
            <person name="Sperling L."/>
            <person name="Meyer E."/>
            <person name="Cohen J."/>
            <person name="Wincker P."/>
        </authorList>
    </citation>
    <scope>NUCLEOTIDE SEQUENCE [LARGE SCALE GENOMIC DNA]</scope>
    <source>
        <strain evidence="3 4">Stock d4-2</strain>
    </source>
</reference>
<feature type="compositionally biased region" description="Polar residues" evidence="1">
    <location>
        <begin position="80"/>
        <end position="98"/>
    </location>
</feature>
<dbReference type="KEGG" id="ptm:GSPATT00021808001"/>
<dbReference type="HOGENOM" id="CLU_1506245_0_0_1"/>
<dbReference type="InParanoid" id="A0E023"/>
<dbReference type="EMBL" id="CT868651">
    <property type="protein sequence ID" value="CAK88640.1"/>
    <property type="molecule type" value="Genomic_DNA"/>
</dbReference>
<evidence type="ECO:0000256" key="2">
    <source>
        <dbReference type="SAM" id="Phobius"/>
    </source>
</evidence>
<dbReference type="AlphaFoldDB" id="A0E023"/>
<keyword evidence="2" id="KW-1133">Transmembrane helix</keyword>
<proteinExistence type="predicted"/>
<protein>
    <submittedName>
        <fullName evidence="3">Uncharacterized protein</fullName>
    </submittedName>
</protein>
<name>A0E023_PARTE</name>
<feature type="transmembrane region" description="Helical" evidence="2">
    <location>
        <begin position="26"/>
        <end position="45"/>
    </location>
</feature>
<dbReference type="RefSeq" id="XP_001456037.1">
    <property type="nucleotide sequence ID" value="XM_001456000.1"/>
</dbReference>
<gene>
    <name evidence="3" type="ORF">GSPATT00021808001</name>
</gene>
<evidence type="ECO:0000256" key="1">
    <source>
        <dbReference type="SAM" id="MobiDB-lite"/>
    </source>
</evidence>
<dbReference type="OMA" id="YRLNEYF"/>